<dbReference type="EMBL" id="JRFA01000019">
    <property type="protein sequence ID" value="KGN73691.1"/>
    <property type="molecule type" value="Genomic_DNA"/>
</dbReference>
<protein>
    <recommendedName>
        <fullName evidence="3">Type VI secretion system needle protein Hcp</fullName>
    </recommendedName>
</protein>
<accession>A0A0A2E494</accession>
<sequence>MDFNLSQPDGNVSAVLVLMGKEYDVCQFNTSFMQETDEKGEPQSEVHGGCLLVVLSQVPDNALLQWASSQWQRKDGEIVFRNETGTPPLRIAFTEAYCVGLQQETAIDRGAQTALTISPRSVRLNEFTMENSWTD</sequence>
<reference evidence="1 2" key="1">
    <citation type="submission" date="2014-09" db="EMBL/GenBank/DDBJ databases">
        <title>Draft Genome Sequence of Porphyromonas macacae COT-192_OH2859.</title>
        <authorList>
            <person name="Wallis C."/>
            <person name="Deusch O."/>
            <person name="O'Flynn C."/>
            <person name="Davis I."/>
            <person name="Horsfall A."/>
            <person name="Kirkwood N."/>
            <person name="Harris S."/>
            <person name="Eisen J.A."/>
            <person name="Coil D.A."/>
            <person name="Darling A.E."/>
            <person name="Jospin G."/>
            <person name="Alexiev A."/>
        </authorList>
    </citation>
    <scope>NUCLEOTIDE SEQUENCE [LARGE SCALE GENOMIC DNA]</scope>
    <source>
        <strain evidence="2">COT-192 OH2859</strain>
    </source>
</reference>
<dbReference type="AlphaFoldDB" id="A0A0A2E494"/>
<evidence type="ECO:0000313" key="1">
    <source>
        <dbReference type="EMBL" id="KGN73691.1"/>
    </source>
</evidence>
<dbReference type="InterPro" id="IPR041408">
    <property type="entry name" value="Hcp_Tssd"/>
</dbReference>
<dbReference type="STRING" id="28115.HQ47_07020"/>
<proteinExistence type="predicted"/>
<keyword evidence="2" id="KW-1185">Reference proteome</keyword>
<dbReference type="GO" id="GO:0033104">
    <property type="term" value="C:type VI protein secretion system complex"/>
    <property type="evidence" value="ECO:0007669"/>
    <property type="project" value="InterPro"/>
</dbReference>
<name>A0A0A2E494_9PORP</name>
<dbReference type="Pfam" id="PF17642">
    <property type="entry name" value="TssD"/>
    <property type="match status" value="1"/>
</dbReference>
<comment type="caution">
    <text evidence="1">The sequence shown here is derived from an EMBL/GenBank/DDBJ whole genome shotgun (WGS) entry which is preliminary data.</text>
</comment>
<dbReference type="Proteomes" id="UP000030103">
    <property type="component" value="Unassembled WGS sequence"/>
</dbReference>
<evidence type="ECO:0008006" key="3">
    <source>
        <dbReference type="Google" id="ProtNLM"/>
    </source>
</evidence>
<organism evidence="1 2">
    <name type="scientific">Porphyromonas macacae</name>
    <dbReference type="NCBI Taxonomy" id="28115"/>
    <lineage>
        <taxon>Bacteria</taxon>
        <taxon>Pseudomonadati</taxon>
        <taxon>Bacteroidota</taxon>
        <taxon>Bacteroidia</taxon>
        <taxon>Bacteroidales</taxon>
        <taxon>Porphyromonadaceae</taxon>
        <taxon>Porphyromonas</taxon>
    </lineage>
</organism>
<gene>
    <name evidence="1" type="ORF">HQ47_07020</name>
</gene>
<evidence type="ECO:0000313" key="2">
    <source>
        <dbReference type="Proteomes" id="UP000030103"/>
    </source>
</evidence>